<reference evidence="1 2" key="1">
    <citation type="submission" date="2020-05" db="EMBL/GenBank/DDBJ databases">
        <authorList>
            <person name="Khan S.A."/>
            <person name="Jeon C.O."/>
            <person name="Chun B.H."/>
        </authorList>
    </citation>
    <scope>NUCLEOTIDE SEQUENCE [LARGE SCALE GENOMIC DNA]</scope>
    <source>
        <strain evidence="1 2">B156</strain>
    </source>
</reference>
<organism evidence="1 2">
    <name type="scientific">Ramlibacter montanisoli</name>
    <dbReference type="NCBI Taxonomy" id="2732512"/>
    <lineage>
        <taxon>Bacteria</taxon>
        <taxon>Pseudomonadati</taxon>
        <taxon>Pseudomonadota</taxon>
        <taxon>Betaproteobacteria</taxon>
        <taxon>Burkholderiales</taxon>
        <taxon>Comamonadaceae</taxon>
        <taxon>Ramlibacter</taxon>
    </lineage>
</organism>
<name>A0A849K2T5_9BURK</name>
<dbReference type="Gene3D" id="2.30.30.400">
    <property type="entry name" value="Rof-like"/>
    <property type="match status" value="1"/>
</dbReference>
<evidence type="ECO:0008006" key="3">
    <source>
        <dbReference type="Google" id="ProtNLM"/>
    </source>
</evidence>
<evidence type="ECO:0000313" key="2">
    <source>
        <dbReference type="Proteomes" id="UP000552954"/>
    </source>
</evidence>
<evidence type="ECO:0000313" key="1">
    <source>
        <dbReference type="EMBL" id="NNU42020.1"/>
    </source>
</evidence>
<proteinExistence type="predicted"/>
<dbReference type="EMBL" id="JABFCS010000001">
    <property type="protein sequence ID" value="NNU42020.1"/>
    <property type="molecule type" value="Genomic_DNA"/>
</dbReference>
<dbReference type="AlphaFoldDB" id="A0A849K2T5"/>
<accession>A0A849K2T5</accession>
<gene>
    <name evidence="1" type="ORF">HK415_00870</name>
</gene>
<sequence>MPAAYHPVSCEFHDVLEALATTRRRTQIRFNGSDGLPQQRDAVIQDVFSREGAEYIVISSGETLRLDQLVAVDGAQAAQAAR</sequence>
<dbReference type="Proteomes" id="UP000552954">
    <property type="component" value="Unassembled WGS sequence"/>
</dbReference>
<reference evidence="1 2" key="2">
    <citation type="submission" date="2020-06" db="EMBL/GenBank/DDBJ databases">
        <title>Ramlibacter rhizophilus sp. nov., isolated from rhizosphere soil of national flower Mugunghwa from South Korea.</title>
        <authorList>
            <person name="Zheng-Fei Y."/>
            <person name="Huan T."/>
        </authorList>
    </citation>
    <scope>NUCLEOTIDE SEQUENCE [LARGE SCALE GENOMIC DNA]</scope>
    <source>
        <strain evidence="1 2">B156</strain>
    </source>
</reference>
<protein>
    <recommendedName>
        <fullName evidence="3">Transcriptional antiterminator, Rof</fullName>
    </recommendedName>
</protein>
<keyword evidence="2" id="KW-1185">Reference proteome</keyword>
<dbReference type="InterPro" id="IPR023534">
    <property type="entry name" value="Rof/RNase_P-like"/>
</dbReference>
<dbReference type="SUPFAM" id="SSF101744">
    <property type="entry name" value="Rof/RNase P subunit-like"/>
    <property type="match status" value="1"/>
</dbReference>
<comment type="caution">
    <text evidence="1">The sequence shown here is derived from an EMBL/GenBank/DDBJ whole genome shotgun (WGS) entry which is preliminary data.</text>
</comment>
<dbReference type="InterPro" id="IPR038626">
    <property type="entry name" value="Rof-like_sf"/>
</dbReference>